<proteinExistence type="predicted"/>
<name>A0A9W6G374_9BACT</name>
<dbReference type="EMBL" id="BSDS01000002">
    <property type="protein sequence ID" value="GLI39611.1"/>
    <property type="molecule type" value="Genomic_DNA"/>
</dbReference>
<evidence type="ECO:0000313" key="1">
    <source>
        <dbReference type="EMBL" id="GLI39611.1"/>
    </source>
</evidence>
<organism evidence="1 2">
    <name type="scientific">Geobacter hydrogenophilus</name>
    <dbReference type="NCBI Taxonomy" id="40983"/>
    <lineage>
        <taxon>Bacteria</taxon>
        <taxon>Pseudomonadati</taxon>
        <taxon>Thermodesulfobacteriota</taxon>
        <taxon>Desulfuromonadia</taxon>
        <taxon>Geobacterales</taxon>
        <taxon>Geobacteraceae</taxon>
        <taxon>Geobacter</taxon>
    </lineage>
</organism>
<dbReference type="AlphaFoldDB" id="A0A9W6G374"/>
<dbReference type="Proteomes" id="UP001144352">
    <property type="component" value="Unassembled WGS sequence"/>
</dbReference>
<keyword evidence="2" id="KW-1185">Reference proteome</keyword>
<reference evidence="1" key="1">
    <citation type="submission" date="2022-12" db="EMBL/GenBank/DDBJ databases">
        <title>Reference genome sequencing for broad-spectrum identification of bacterial and archaeal isolates by mass spectrometry.</title>
        <authorList>
            <person name="Sekiguchi Y."/>
            <person name="Tourlousse D.M."/>
        </authorList>
    </citation>
    <scope>NUCLEOTIDE SEQUENCE</scope>
    <source>
        <strain evidence="1">H2</strain>
    </source>
</reference>
<sequence>MPDGWIITSRNFADEGAFRVAGKLVAPFTVCMRFEELVIGIEMLLLTPLLVPNRERAV</sequence>
<gene>
    <name evidence="1" type="ORF">GHYDROH2_31120</name>
</gene>
<protein>
    <submittedName>
        <fullName evidence="1">Uncharacterized protein</fullName>
    </submittedName>
</protein>
<evidence type="ECO:0000313" key="2">
    <source>
        <dbReference type="Proteomes" id="UP001144352"/>
    </source>
</evidence>
<accession>A0A9W6G374</accession>
<comment type="caution">
    <text evidence="1">The sequence shown here is derived from an EMBL/GenBank/DDBJ whole genome shotgun (WGS) entry which is preliminary data.</text>
</comment>